<proteinExistence type="predicted"/>
<dbReference type="SUPFAM" id="SSF51695">
    <property type="entry name" value="PLC-like phosphodiesterases"/>
    <property type="match status" value="1"/>
</dbReference>
<dbReference type="GO" id="GO:0008081">
    <property type="term" value="F:phosphoric diester hydrolase activity"/>
    <property type="evidence" value="ECO:0007669"/>
    <property type="project" value="InterPro"/>
</dbReference>
<dbReference type="AlphaFoldDB" id="A0A6J6KJB2"/>
<dbReference type="InterPro" id="IPR030395">
    <property type="entry name" value="GP_PDE_dom"/>
</dbReference>
<dbReference type="EMBL" id="CAEZWL010000004">
    <property type="protein sequence ID" value="CAB4647959.1"/>
    <property type="molecule type" value="Genomic_DNA"/>
</dbReference>
<gene>
    <name evidence="2" type="ORF">UFOPK2243_00289</name>
</gene>
<dbReference type="PROSITE" id="PS51704">
    <property type="entry name" value="GP_PDE"/>
    <property type="match status" value="1"/>
</dbReference>
<dbReference type="Gene3D" id="3.20.20.190">
    <property type="entry name" value="Phosphatidylinositol (PI) phosphodiesterase"/>
    <property type="match status" value="1"/>
</dbReference>
<feature type="domain" description="GP-PDE" evidence="1">
    <location>
        <begin position="1"/>
        <end position="226"/>
    </location>
</feature>
<organism evidence="2">
    <name type="scientific">freshwater metagenome</name>
    <dbReference type="NCBI Taxonomy" id="449393"/>
    <lineage>
        <taxon>unclassified sequences</taxon>
        <taxon>metagenomes</taxon>
        <taxon>ecological metagenomes</taxon>
    </lineage>
</organism>
<dbReference type="Pfam" id="PF03009">
    <property type="entry name" value="GDPD"/>
    <property type="match status" value="1"/>
</dbReference>
<reference evidence="2" key="1">
    <citation type="submission" date="2020-05" db="EMBL/GenBank/DDBJ databases">
        <authorList>
            <person name="Chiriac C."/>
            <person name="Salcher M."/>
            <person name="Ghai R."/>
            <person name="Kavagutti S V."/>
        </authorList>
    </citation>
    <scope>NUCLEOTIDE SEQUENCE</scope>
</reference>
<dbReference type="PANTHER" id="PTHR46211">
    <property type="entry name" value="GLYCEROPHOSPHORYL DIESTER PHOSPHODIESTERASE"/>
    <property type="match status" value="1"/>
</dbReference>
<protein>
    <submittedName>
        <fullName evidence="2">Unannotated protein</fullName>
    </submittedName>
</protein>
<dbReference type="InterPro" id="IPR017946">
    <property type="entry name" value="PLC-like_Pdiesterase_TIM-brl"/>
</dbReference>
<dbReference type="PANTHER" id="PTHR46211:SF14">
    <property type="entry name" value="GLYCEROPHOSPHODIESTER PHOSPHODIESTERASE"/>
    <property type="match status" value="1"/>
</dbReference>
<evidence type="ECO:0000259" key="1">
    <source>
        <dbReference type="PROSITE" id="PS51704"/>
    </source>
</evidence>
<name>A0A6J6KJB2_9ZZZZ</name>
<accession>A0A6J6KJB2</accession>
<evidence type="ECO:0000313" key="2">
    <source>
        <dbReference type="EMBL" id="CAB4647959.1"/>
    </source>
</evidence>
<dbReference type="GO" id="GO:0006629">
    <property type="term" value="P:lipid metabolic process"/>
    <property type="evidence" value="ECO:0007669"/>
    <property type="project" value="InterPro"/>
</dbReference>
<sequence>MQIWTHRGNPGPENTLEGFSQAWIDGIRHFETDIHCTSDGVLVLAHDSDISRLTGQRKEINDISWQELQEHKIDGEFDWTTLDELHTQYDQAQISVDIKSDHALEPFLQWAEGKDLSNYIVGSFSAERVNRVREEFPTLTTALTSKEILFIAAGLGRLLPGHSAKRVAMVPPRFKGIKILTRSFVDFCSAHSIDINVWTINSDEELDQIRHLPISGIITDHYRRFI</sequence>